<evidence type="ECO:0000313" key="1">
    <source>
        <dbReference type="EMBL" id="CAE8596630.1"/>
    </source>
</evidence>
<feature type="non-terminal residue" evidence="1">
    <location>
        <position position="1"/>
    </location>
</feature>
<evidence type="ECO:0000313" key="2">
    <source>
        <dbReference type="Proteomes" id="UP000654075"/>
    </source>
</evidence>
<accession>A0A813E838</accession>
<gene>
    <name evidence="1" type="ORF">PGLA1383_LOCUS15092</name>
</gene>
<dbReference type="OrthoDB" id="5043642at2759"/>
<dbReference type="Pfam" id="PF11927">
    <property type="entry name" value="HODM_asu-like"/>
    <property type="match status" value="1"/>
</dbReference>
<dbReference type="InterPro" id="IPR021848">
    <property type="entry name" value="HODM_asu-like"/>
</dbReference>
<dbReference type="EMBL" id="CAJNNV010008777">
    <property type="protein sequence ID" value="CAE8596630.1"/>
    <property type="molecule type" value="Genomic_DNA"/>
</dbReference>
<feature type="non-terminal residue" evidence="1">
    <location>
        <position position="220"/>
    </location>
</feature>
<dbReference type="Proteomes" id="UP000654075">
    <property type="component" value="Unassembled WGS sequence"/>
</dbReference>
<organism evidence="1 2">
    <name type="scientific">Polarella glacialis</name>
    <name type="common">Dinoflagellate</name>
    <dbReference type="NCBI Taxonomy" id="89957"/>
    <lineage>
        <taxon>Eukaryota</taxon>
        <taxon>Sar</taxon>
        <taxon>Alveolata</taxon>
        <taxon>Dinophyceae</taxon>
        <taxon>Suessiales</taxon>
        <taxon>Suessiaceae</taxon>
        <taxon>Polarella</taxon>
    </lineage>
</organism>
<name>A0A813E838_POLGL</name>
<proteinExistence type="predicted"/>
<keyword evidence="2" id="KW-1185">Reference proteome</keyword>
<reference evidence="1" key="1">
    <citation type="submission" date="2021-02" db="EMBL/GenBank/DDBJ databases">
        <authorList>
            <person name="Dougan E. K."/>
            <person name="Rhodes N."/>
            <person name="Thang M."/>
            <person name="Chan C."/>
        </authorList>
    </citation>
    <scope>NUCLEOTIDE SEQUENCE</scope>
</reference>
<dbReference type="AlphaFoldDB" id="A0A813E838"/>
<comment type="caution">
    <text evidence="1">The sequence shown here is derived from an EMBL/GenBank/DDBJ whole genome shotgun (WGS) entry which is preliminary data.</text>
</comment>
<sequence length="220" mass="24880">VSSEAAYSATMSERRVILEEQRDLALVDDGASLGAQTELLQLVLSHLVLQLPERFGLKGGGDETRFCSLAEGLEWRLADFAETPLVLLGSLLQEDICLMREECPEEGSPRHIFVAGVVTSSFDPVSKHMLPMLEMHDPVPQYAEDLHASMGRVFATLKKPVWRANFAVAEWRDEEEASSEDDDALLQRLYLKVEYETLRRLPKHPEYLVFTIRSHMDPLL</sequence>
<protein>
    <submittedName>
        <fullName evidence="1">Uncharacterized protein</fullName>
    </submittedName>
</protein>